<dbReference type="EMBL" id="JALBUU010000004">
    <property type="protein sequence ID" value="MCI0753521.1"/>
    <property type="molecule type" value="Genomic_DNA"/>
</dbReference>
<accession>A0ABS9W2X0</accession>
<proteinExistence type="predicted"/>
<gene>
    <name evidence="1" type="ORF">MON41_07075</name>
</gene>
<protein>
    <submittedName>
        <fullName evidence="1">Uncharacterized protein</fullName>
    </submittedName>
</protein>
<dbReference type="Proteomes" id="UP001201985">
    <property type="component" value="Unassembled WGS sequence"/>
</dbReference>
<comment type="caution">
    <text evidence="1">The sequence shown here is derived from an EMBL/GenBank/DDBJ whole genome shotgun (WGS) entry which is preliminary data.</text>
</comment>
<keyword evidence="2" id="KW-1185">Reference proteome</keyword>
<sequence length="80" mass="8528">MDEESSCSAPIVSFTSDNSGIPCGSMEAPYSSSARDLLQGGTDLGRMDRQLSAHSRRLAALPKFSRADMMLSALLVEMDG</sequence>
<evidence type="ECO:0000313" key="1">
    <source>
        <dbReference type="EMBL" id="MCI0753521.1"/>
    </source>
</evidence>
<reference evidence="1 2" key="1">
    <citation type="submission" date="2022-03" db="EMBL/GenBank/DDBJ databases">
        <title>Complete genome analysis of Roseomonas KG 17.1 : a prolific producer of plant growth promoters.</title>
        <authorList>
            <person name="Saadouli I."/>
            <person name="Najjari A."/>
            <person name="Mosbah A."/>
            <person name="Ouzari H.I."/>
        </authorList>
    </citation>
    <scope>NUCLEOTIDE SEQUENCE [LARGE SCALE GENOMIC DNA]</scope>
    <source>
        <strain evidence="1 2">KG17-1</strain>
    </source>
</reference>
<evidence type="ECO:0000313" key="2">
    <source>
        <dbReference type="Proteomes" id="UP001201985"/>
    </source>
</evidence>
<name>A0ABS9W2X0_9PROT</name>
<organism evidence="1 2">
    <name type="scientific">Teichococcus vastitatis</name>
    <dbReference type="NCBI Taxonomy" id="2307076"/>
    <lineage>
        <taxon>Bacteria</taxon>
        <taxon>Pseudomonadati</taxon>
        <taxon>Pseudomonadota</taxon>
        <taxon>Alphaproteobacteria</taxon>
        <taxon>Acetobacterales</taxon>
        <taxon>Roseomonadaceae</taxon>
        <taxon>Roseomonas</taxon>
    </lineage>
</organism>
<dbReference type="RefSeq" id="WP_241792748.1">
    <property type="nucleotide sequence ID" value="NZ_JALBUU010000004.1"/>
</dbReference>